<sequence length="83" mass="9195">MAKWGEGDPRWIVEERPDATNKDIIRAASVFLLSVRLLVHQRLLSARMFPVLRGTSSGGCKISKKGWGRCSSCGSKVEYSSII</sequence>
<reference evidence="1" key="1">
    <citation type="submission" date="2021-04" db="EMBL/GenBank/DDBJ databases">
        <authorList>
            <person name="Chebbi M.A.C M."/>
        </authorList>
    </citation>
    <scope>NUCLEOTIDE SEQUENCE</scope>
</reference>
<accession>A0A8J2HKS2</accession>
<gene>
    <name evidence="1" type="ORF">HICCMSTLAB_LOCUS7688</name>
</gene>
<comment type="caution">
    <text evidence="1">The sequence shown here is derived from an EMBL/GenBank/DDBJ whole genome shotgun (WGS) entry which is preliminary data.</text>
</comment>
<dbReference type="OrthoDB" id="567237at2759"/>
<evidence type="ECO:0000313" key="1">
    <source>
        <dbReference type="EMBL" id="CAG5095396.1"/>
    </source>
</evidence>
<organism evidence="1 2">
    <name type="scientific">Cotesia congregata</name>
    <name type="common">Parasitoid wasp</name>
    <name type="synonym">Apanteles congregatus</name>
    <dbReference type="NCBI Taxonomy" id="51543"/>
    <lineage>
        <taxon>Eukaryota</taxon>
        <taxon>Metazoa</taxon>
        <taxon>Ecdysozoa</taxon>
        <taxon>Arthropoda</taxon>
        <taxon>Hexapoda</taxon>
        <taxon>Insecta</taxon>
        <taxon>Pterygota</taxon>
        <taxon>Neoptera</taxon>
        <taxon>Endopterygota</taxon>
        <taxon>Hymenoptera</taxon>
        <taxon>Apocrita</taxon>
        <taxon>Ichneumonoidea</taxon>
        <taxon>Braconidae</taxon>
        <taxon>Microgastrinae</taxon>
        <taxon>Cotesia</taxon>
    </lineage>
</organism>
<proteinExistence type="predicted"/>
<dbReference type="Proteomes" id="UP000786811">
    <property type="component" value="Unassembled WGS sequence"/>
</dbReference>
<keyword evidence="2" id="KW-1185">Reference proteome</keyword>
<evidence type="ECO:0000313" key="2">
    <source>
        <dbReference type="Proteomes" id="UP000786811"/>
    </source>
</evidence>
<dbReference type="EMBL" id="CAJNRD030001121">
    <property type="protein sequence ID" value="CAG5095396.1"/>
    <property type="molecule type" value="Genomic_DNA"/>
</dbReference>
<keyword evidence="1" id="KW-0346">Stress response</keyword>
<dbReference type="AlphaFoldDB" id="A0A8J2HKS2"/>
<name>A0A8J2HKS2_COTCN</name>
<protein>
    <submittedName>
        <fullName evidence="1">Similar to Ahsa1: Activator of 90 kDa heat shock protein ATPase homolog 1 (Mus musculus)</fullName>
    </submittedName>
</protein>